<reference evidence="2" key="1">
    <citation type="submission" date="2020-02" db="EMBL/GenBank/DDBJ databases">
        <authorList>
            <person name="Meier V. D."/>
        </authorList>
    </citation>
    <scope>NUCLEOTIDE SEQUENCE</scope>
    <source>
        <strain evidence="2">AVDCRST_MAG48</strain>
    </source>
</reference>
<feature type="region of interest" description="Disordered" evidence="1">
    <location>
        <begin position="1"/>
        <end position="140"/>
    </location>
</feature>
<feature type="compositionally biased region" description="Basic residues" evidence="1">
    <location>
        <begin position="9"/>
        <end position="34"/>
    </location>
</feature>
<evidence type="ECO:0000256" key="1">
    <source>
        <dbReference type="SAM" id="MobiDB-lite"/>
    </source>
</evidence>
<accession>A0A6J4K0Q2</accession>
<protein>
    <submittedName>
        <fullName evidence="2">PaaD-like protein (DUF59) involved in Fe-S cluster assembly</fullName>
    </submittedName>
</protein>
<evidence type="ECO:0000313" key="2">
    <source>
        <dbReference type="EMBL" id="CAA9292254.1"/>
    </source>
</evidence>
<proteinExistence type="predicted"/>
<feature type="compositionally biased region" description="Low complexity" evidence="1">
    <location>
        <begin position="131"/>
        <end position="140"/>
    </location>
</feature>
<dbReference type="AlphaFoldDB" id="A0A6J4K0Q2"/>
<sequence length="140" mass="16050">DRHPDGNRYPRRRDRRRAAAVRPGQRRAARRRRRLDLATEPGGPRGGPQGRRRPRAGHQRRRPRPDLRPEARGRRLADHRHDAHLGGLPAHRRHRGPDGLRARGPGQRLRHQLGLDAAVGSGEDHRRRPRAAASARLQRL</sequence>
<dbReference type="EMBL" id="CADCTS010000094">
    <property type="protein sequence ID" value="CAA9292254.1"/>
    <property type="molecule type" value="Genomic_DNA"/>
</dbReference>
<feature type="compositionally biased region" description="Basic residues" evidence="1">
    <location>
        <begin position="50"/>
        <end position="63"/>
    </location>
</feature>
<feature type="compositionally biased region" description="Basic and acidic residues" evidence="1">
    <location>
        <begin position="64"/>
        <end position="84"/>
    </location>
</feature>
<organism evidence="2">
    <name type="scientific">uncultured Friedmanniella sp</name>
    <dbReference type="NCBI Taxonomy" id="335381"/>
    <lineage>
        <taxon>Bacteria</taxon>
        <taxon>Bacillati</taxon>
        <taxon>Actinomycetota</taxon>
        <taxon>Actinomycetes</taxon>
        <taxon>Propionibacteriales</taxon>
        <taxon>Nocardioidaceae</taxon>
        <taxon>Friedmanniella</taxon>
        <taxon>environmental samples</taxon>
    </lineage>
</organism>
<name>A0A6J4K0Q2_9ACTN</name>
<feature type="non-terminal residue" evidence="2">
    <location>
        <position position="140"/>
    </location>
</feature>
<feature type="non-terminal residue" evidence="2">
    <location>
        <position position="1"/>
    </location>
</feature>
<gene>
    <name evidence="2" type="ORF">AVDCRST_MAG48-618</name>
</gene>